<organism evidence="2 3">
    <name type="scientific">Paracoccus pantotrophus</name>
    <name type="common">Thiosphaera pantotropha</name>
    <dbReference type="NCBI Taxonomy" id="82367"/>
    <lineage>
        <taxon>Bacteria</taxon>
        <taxon>Pseudomonadati</taxon>
        <taxon>Pseudomonadota</taxon>
        <taxon>Alphaproteobacteria</taxon>
        <taxon>Rhodobacterales</taxon>
        <taxon>Paracoccaceae</taxon>
        <taxon>Paracoccus</taxon>
    </lineage>
</organism>
<accession>A0ABX9SAP3</accession>
<evidence type="ECO:0000256" key="1">
    <source>
        <dbReference type="SAM" id="MobiDB-lite"/>
    </source>
</evidence>
<keyword evidence="3" id="KW-1185">Reference proteome</keyword>
<gene>
    <name evidence="2" type="ORF">BDE18_0230</name>
</gene>
<name>A0ABX9SAP3_PARPN</name>
<comment type="caution">
    <text evidence="2">The sequence shown here is derived from an EMBL/GenBank/DDBJ whole genome shotgun (WGS) entry which is preliminary data.</text>
</comment>
<evidence type="ECO:0000313" key="2">
    <source>
        <dbReference type="EMBL" id="RKS51008.1"/>
    </source>
</evidence>
<dbReference type="EMBL" id="RBLI01000001">
    <property type="protein sequence ID" value="RKS51008.1"/>
    <property type="molecule type" value="Genomic_DNA"/>
</dbReference>
<dbReference type="Proteomes" id="UP000273626">
    <property type="component" value="Unassembled WGS sequence"/>
</dbReference>
<proteinExistence type="predicted"/>
<sequence>MTMPTYLIDKLRRHGLAVDRLSQERSNGIGEFHDMPVTHALAFDAADFIWAALVSFGVAEAQESRAVRNHVAEAIIDVLQGHGIPDRLDHEAEPEEAHLNARSRSER</sequence>
<feature type="region of interest" description="Disordered" evidence="1">
    <location>
        <begin position="85"/>
        <end position="107"/>
    </location>
</feature>
<evidence type="ECO:0000313" key="3">
    <source>
        <dbReference type="Proteomes" id="UP000273626"/>
    </source>
</evidence>
<reference evidence="2" key="1">
    <citation type="submission" date="2018-10" db="EMBL/GenBank/DDBJ databases">
        <title>Genomic Encyclopedia of Archaeal and Bacterial Type Strains, Phase II (KMG-II): from individual species to whole genera.</title>
        <authorList>
            <person name="Goeker M."/>
        </authorList>
    </citation>
    <scope>NUCLEOTIDE SEQUENCE [LARGE SCALE GENOMIC DNA]</scope>
    <source>
        <strain evidence="2">DSM 2944</strain>
    </source>
</reference>
<protein>
    <submittedName>
        <fullName evidence="2">Uncharacterized protein</fullName>
    </submittedName>
</protein>